<dbReference type="EMBL" id="JBITYG010000007">
    <property type="protein sequence ID" value="MFI9103439.1"/>
    <property type="molecule type" value="Genomic_DNA"/>
</dbReference>
<protein>
    <recommendedName>
        <fullName evidence="3">Acyl carrier protein</fullName>
    </recommendedName>
</protein>
<dbReference type="Gene3D" id="1.10.1200.10">
    <property type="entry name" value="ACP-like"/>
    <property type="match status" value="1"/>
</dbReference>
<dbReference type="Proteomes" id="UP001614394">
    <property type="component" value="Unassembled WGS sequence"/>
</dbReference>
<reference evidence="1 2" key="1">
    <citation type="submission" date="2024-10" db="EMBL/GenBank/DDBJ databases">
        <title>The Natural Products Discovery Center: Release of the First 8490 Sequenced Strains for Exploring Actinobacteria Biosynthetic Diversity.</title>
        <authorList>
            <person name="Kalkreuter E."/>
            <person name="Kautsar S.A."/>
            <person name="Yang D."/>
            <person name="Bader C.D."/>
            <person name="Teijaro C.N."/>
            <person name="Fluegel L."/>
            <person name="Davis C.M."/>
            <person name="Simpson J.R."/>
            <person name="Lauterbach L."/>
            <person name="Steele A.D."/>
            <person name="Gui C."/>
            <person name="Meng S."/>
            <person name="Li G."/>
            <person name="Viehrig K."/>
            <person name="Ye F."/>
            <person name="Su P."/>
            <person name="Kiefer A.F."/>
            <person name="Nichols A."/>
            <person name="Cepeda A.J."/>
            <person name="Yan W."/>
            <person name="Fan B."/>
            <person name="Jiang Y."/>
            <person name="Adhikari A."/>
            <person name="Zheng C.-J."/>
            <person name="Schuster L."/>
            <person name="Cowan T.M."/>
            <person name="Smanski M.J."/>
            <person name="Chevrette M.G."/>
            <person name="De Carvalho L.P.S."/>
            <person name="Shen B."/>
        </authorList>
    </citation>
    <scope>NUCLEOTIDE SEQUENCE [LARGE SCALE GENOMIC DNA]</scope>
    <source>
        <strain evidence="1 2">NPDC053399</strain>
    </source>
</reference>
<comment type="caution">
    <text evidence="1">The sequence shown here is derived from an EMBL/GenBank/DDBJ whole genome shotgun (WGS) entry which is preliminary data.</text>
</comment>
<organism evidence="1 2">
    <name type="scientific">Streptomyces fildesensis</name>
    <dbReference type="NCBI Taxonomy" id="375757"/>
    <lineage>
        <taxon>Bacteria</taxon>
        <taxon>Bacillati</taxon>
        <taxon>Actinomycetota</taxon>
        <taxon>Actinomycetes</taxon>
        <taxon>Kitasatosporales</taxon>
        <taxon>Streptomycetaceae</taxon>
        <taxon>Streptomyces</taxon>
    </lineage>
</organism>
<evidence type="ECO:0008006" key="3">
    <source>
        <dbReference type="Google" id="ProtNLM"/>
    </source>
</evidence>
<evidence type="ECO:0000313" key="2">
    <source>
        <dbReference type="Proteomes" id="UP001614394"/>
    </source>
</evidence>
<gene>
    <name evidence="1" type="ORF">ACIGXA_23235</name>
</gene>
<accession>A0ABW8CAK7</accession>
<sequence length="86" mass="9831">MLSDQEIRKLLRSWVLTKAPDLSADGLTDRTPLFEERHLRSVHLPELLMLLERLRAAPIEVEDLRPGDFRDIHTMVDRFGGAGVTP</sequence>
<keyword evidence="2" id="KW-1185">Reference proteome</keyword>
<dbReference type="InterPro" id="IPR036736">
    <property type="entry name" value="ACP-like_sf"/>
</dbReference>
<name>A0ABW8CAK7_9ACTN</name>
<evidence type="ECO:0000313" key="1">
    <source>
        <dbReference type="EMBL" id="MFI9103439.1"/>
    </source>
</evidence>
<dbReference type="RefSeq" id="WP_399652500.1">
    <property type="nucleotide sequence ID" value="NZ_JBITYG010000007.1"/>
</dbReference>
<proteinExistence type="predicted"/>
<dbReference type="SUPFAM" id="SSF47336">
    <property type="entry name" value="ACP-like"/>
    <property type="match status" value="1"/>
</dbReference>